<dbReference type="HOGENOM" id="CLU_047677_4_3_9"/>
<accession>G9XLX3</accession>
<feature type="transmembrane region" description="Helical" evidence="8">
    <location>
        <begin position="12"/>
        <end position="30"/>
    </location>
</feature>
<dbReference type="InterPro" id="IPR005548">
    <property type="entry name" value="Cell_div_FtsQ/DivIB_C"/>
</dbReference>
<dbReference type="EMBL" id="AFZX01000043">
    <property type="protein sequence ID" value="EHL07399.1"/>
    <property type="molecule type" value="Genomic_DNA"/>
</dbReference>
<evidence type="ECO:0000256" key="1">
    <source>
        <dbReference type="ARBA" id="ARBA00004370"/>
    </source>
</evidence>
<evidence type="ECO:0000259" key="9">
    <source>
        <dbReference type="PROSITE" id="PS51779"/>
    </source>
</evidence>
<dbReference type="GO" id="GO:0051301">
    <property type="term" value="P:cell division"/>
    <property type="evidence" value="ECO:0007669"/>
    <property type="project" value="UniProtKB-KW"/>
</dbReference>
<evidence type="ECO:0000256" key="6">
    <source>
        <dbReference type="ARBA" id="ARBA00023136"/>
    </source>
</evidence>
<sequence>MTVEPRKSTTSFLYISILVILFVVGISFFVQSSYFNIEAVSIEGLQEIPLNEIERLTTDVTGQNLIMLDQRQLEQKVLLHPLVESVAFRKKFPNRLVLEVQERTPVALVIVASGIVEVDGKGIYLRRREGWPEQSYPVINGVTLPDTAGPGQELDLPGLKAALNLLGQAPQELTPLIGEIYVNPIQQIILFLTDGIEVRLGKADAWAEKLKSLYTLINDEGYKSFKNGVRYIDFTAAKPVIGR</sequence>
<comment type="caution">
    <text evidence="10">The sequence shown here is derived from an EMBL/GenBank/DDBJ whole genome shotgun (WGS) entry which is preliminary data.</text>
</comment>
<evidence type="ECO:0000256" key="5">
    <source>
        <dbReference type="ARBA" id="ARBA00022989"/>
    </source>
</evidence>
<evidence type="ECO:0000313" key="10">
    <source>
        <dbReference type="EMBL" id="EHL07399.1"/>
    </source>
</evidence>
<feature type="domain" description="POTRA" evidence="9">
    <location>
        <begin position="35"/>
        <end position="103"/>
    </location>
</feature>
<dbReference type="InterPro" id="IPR034746">
    <property type="entry name" value="POTRA"/>
</dbReference>
<dbReference type="Pfam" id="PF03799">
    <property type="entry name" value="FtsQ_DivIB_C"/>
    <property type="match status" value="1"/>
</dbReference>
<evidence type="ECO:0000313" key="11">
    <source>
        <dbReference type="Proteomes" id="UP000004416"/>
    </source>
</evidence>
<keyword evidence="3" id="KW-0132">Cell division</keyword>
<dbReference type="InterPro" id="IPR050487">
    <property type="entry name" value="FtsQ_DivIB"/>
</dbReference>
<gene>
    <name evidence="10" type="ORF">HMPREF0322_01959</name>
</gene>
<keyword evidence="7" id="KW-0131">Cell cycle</keyword>
<dbReference type="Gene3D" id="3.10.20.310">
    <property type="entry name" value="membrane protein fhac"/>
    <property type="match status" value="1"/>
</dbReference>
<evidence type="ECO:0000256" key="4">
    <source>
        <dbReference type="ARBA" id="ARBA00022692"/>
    </source>
</evidence>
<evidence type="ECO:0000256" key="8">
    <source>
        <dbReference type="SAM" id="Phobius"/>
    </source>
</evidence>
<dbReference type="PANTHER" id="PTHR37820">
    <property type="entry name" value="CELL DIVISION PROTEIN DIVIB"/>
    <property type="match status" value="1"/>
</dbReference>
<dbReference type="PANTHER" id="PTHR37820:SF1">
    <property type="entry name" value="CELL DIVISION PROTEIN FTSQ"/>
    <property type="match status" value="1"/>
</dbReference>
<dbReference type="Proteomes" id="UP000004416">
    <property type="component" value="Unassembled WGS sequence"/>
</dbReference>
<organism evidence="10 11">
    <name type="scientific">Desulfitobacterium hafniense DP7</name>
    <dbReference type="NCBI Taxonomy" id="537010"/>
    <lineage>
        <taxon>Bacteria</taxon>
        <taxon>Bacillati</taxon>
        <taxon>Bacillota</taxon>
        <taxon>Clostridia</taxon>
        <taxon>Eubacteriales</taxon>
        <taxon>Desulfitobacteriaceae</taxon>
        <taxon>Desulfitobacterium</taxon>
    </lineage>
</organism>
<proteinExistence type="predicted"/>
<dbReference type="AlphaFoldDB" id="G9XLX3"/>
<reference evidence="10 11" key="1">
    <citation type="submission" date="2011-08" db="EMBL/GenBank/DDBJ databases">
        <authorList>
            <person name="Weinstock G."/>
            <person name="Sodergren E."/>
            <person name="Clifton S."/>
            <person name="Fulton L."/>
            <person name="Fulton B."/>
            <person name="Courtney L."/>
            <person name="Fronick C."/>
            <person name="Harrison M."/>
            <person name="Strong C."/>
            <person name="Farmer C."/>
            <person name="Delahaunty K."/>
            <person name="Markovic C."/>
            <person name="Hall O."/>
            <person name="Minx P."/>
            <person name="Tomlinson C."/>
            <person name="Mitreva M."/>
            <person name="Hou S."/>
            <person name="Chen J."/>
            <person name="Wollam A."/>
            <person name="Pepin K.H."/>
            <person name="Johnson M."/>
            <person name="Bhonagiri V."/>
            <person name="Zhang X."/>
            <person name="Suruliraj S."/>
            <person name="Warren W."/>
            <person name="Chinwalla A."/>
            <person name="Mardis E.R."/>
            <person name="Wilson R.K."/>
        </authorList>
    </citation>
    <scope>NUCLEOTIDE SEQUENCE [LARGE SCALE GENOMIC DNA]</scope>
    <source>
        <strain evidence="10 11">DP7</strain>
    </source>
</reference>
<dbReference type="InterPro" id="IPR013685">
    <property type="entry name" value="POTRA_FtsQ_type"/>
</dbReference>
<comment type="subcellular location">
    <subcellularLocation>
        <location evidence="1">Membrane</location>
    </subcellularLocation>
</comment>
<keyword evidence="5 8" id="KW-1133">Transmembrane helix</keyword>
<evidence type="ECO:0000256" key="2">
    <source>
        <dbReference type="ARBA" id="ARBA00022475"/>
    </source>
</evidence>
<keyword evidence="6 8" id="KW-0472">Membrane</keyword>
<dbReference type="Pfam" id="PF08478">
    <property type="entry name" value="POTRA_1"/>
    <property type="match status" value="1"/>
</dbReference>
<dbReference type="GO" id="GO:0005886">
    <property type="term" value="C:plasma membrane"/>
    <property type="evidence" value="ECO:0007669"/>
    <property type="project" value="TreeGrafter"/>
</dbReference>
<evidence type="ECO:0000256" key="3">
    <source>
        <dbReference type="ARBA" id="ARBA00022618"/>
    </source>
</evidence>
<keyword evidence="4 8" id="KW-0812">Transmembrane</keyword>
<evidence type="ECO:0000256" key="7">
    <source>
        <dbReference type="ARBA" id="ARBA00023306"/>
    </source>
</evidence>
<protein>
    <submittedName>
        <fullName evidence="10">POTRA domain protein, FtsQ-type</fullName>
    </submittedName>
</protein>
<dbReference type="PATRIC" id="fig|537010.4.peg.1834"/>
<keyword evidence="2" id="KW-1003">Cell membrane</keyword>
<dbReference type="PROSITE" id="PS51779">
    <property type="entry name" value="POTRA"/>
    <property type="match status" value="1"/>
</dbReference>
<name>G9XLX3_DESHA</name>